<comment type="caution">
    <text evidence="1">The sequence shown here is derived from an EMBL/GenBank/DDBJ whole genome shotgun (WGS) entry which is preliminary data.</text>
</comment>
<dbReference type="SUPFAM" id="SSF50475">
    <property type="entry name" value="FMN-binding split barrel"/>
    <property type="match status" value="1"/>
</dbReference>
<keyword evidence="2" id="KW-1185">Reference proteome</keyword>
<proteinExistence type="predicted"/>
<name>A0ABV3K1Z9_STRON</name>
<gene>
    <name evidence="1" type="ORF">AB0L16_22560</name>
</gene>
<accession>A0ABV3K1Z9</accession>
<dbReference type="InterPro" id="IPR012349">
    <property type="entry name" value="Split_barrel_FMN-bd"/>
</dbReference>
<reference evidence="1 2" key="1">
    <citation type="submission" date="2024-06" db="EMBL/GenBank/DDBJ databases">
        <title>The Natural Products Discovery Center: Release of the First 8490 Sequenced Strains for Exploring Actinobacteria Biosynthetic Diversity.</title>
        <authorList>
            <person name="Kalkreuter E."/>
            <person name="Kautsar S.A."/>
            <person name="Yang D."/>
            <person name="Bader C.D."/>
            <person name="Teijaro C.N."/>
            <person name="Fluegel L."/>
            <person name="Davis C.M."/>
            <person name="Simpson J.R."/>
            <person name="Lauterbach L."/>
            <person name="Steele A.D."/>
            <person name="Gui C."/>
            <person name="Meng S."/>
            <person name="Li G."/>
            <person name="Viehrig K."/>
            <person name="Ye F."/>
            <person name="Su P."/>
            <person name="Kiefer A.F."/>
            <person name="Nichols A."/>
            <person name="Cepeda A.J."/>
            <person name="Yan W."/>
            <person name="Fan B."/>
            <person name="Jiang Y."/>
            <person name="Adhikari A."/>
            <person name="Zheng C.-J."/>
            <person name="Schuster L."/>
            <person name="Cowan T.M."/>
            <person name="Smanski M.J."/>
            <person name="Chevrette M.G."/>
            <person name="De Carvalho L.P.S."/>
            <person name="Shen B."/>
        </authorList>
    </citation>
    <scope>NUCLEOTIDE SEQUENCE [LARGE SCALE GENOMIC DNA]</scope>
    <source>
        <strain evidence="1 2">NPDC052347</strain>
    </source>
</reference>
<dbReference type="EMBL" id="JBFAUK010000019">
    <property type="protein sequence ID" value="MEV5509180.1"/>
    <property type="molecule type" value="Genomic_DNA"/>
</dbReference>
<organism evidence="1 2">
    <name type="scientific">Streptomyces orinoci</name>
    <name type="common">Streptoverticillium orinoci</name>
    <dbReference type="NCBI Taxonomy" id="67339"/>
    <lineage>
        <taxon>Bacteria</taxon>
        <taxon>Bacillati</taxon>
        <taxon>Actinomycetota</taxon>
        <taxon>Actinomycetes</taxon>
        <taxon>Kitasatosporales</taxon>
        <taxon>Streptomycetaceae</taxon>
        <taxon>Streptomyces</taxon>
    </lineage>
</organism>
<dbReference type="Proteomes" id="UP001552594">
    <property type="component" value="Unassembled WGS sequence"/>
</dbReference>
<dbReference type="Pfam" id="PF12900">
    <property type="entry name" value="Pyridox_ox_2"/>
    <property type="match status" value="1"/>
</dbReference>
<protein>
    <submittedName>
        <fullName evidence="1">Pyridoxamine 5'-phosphate oxidase family protein</fullName>
    </submittedName>
</protein>
<evidence type="ECO:0000313" key="1">
    <source>
        <dbReference type="EMBL" id="MEV5509180.1"/>
    </source>
</evidence>
<dbReference type="Gene3D" id="2.30.110.10">
    <property type="entry name" value="Electron Transport, Fmn-binding Protein, Chain A"/>
    <property type="match status" value="1"/>
</dbReference>
<dbReference type="InterPro" id="IPR024747">
    <property type="entry name" value="Pyridox_Oxase-rel"/>
</dbReference>
<evidence type="ECO:0000313" key="2">
    <source>
        <dbReference type="Proteomes" id="UP001552594"/>
    </source>
</evidence>
<sequence length="141" mass="15239">MSPDADRALELLGRQPYGRLSLSMRALPFVVPTRHIVVDGVVMVRLPGGFGYAGAGDGSVIAYEADNFGGREEGQEDVWSVQCIGVARAFTPSPAQLELFGPAPRAADNAPFIPEYLCLEPQFTRFHRLEGVPARQAVHAC</sequence>
<dbReference type="RefSeq" id="WP_109282206.1">
    <property type="nucleotide sequence ID" value="NZ_JBFAUK010000019.1"/>
</dbReference>